<dbReference type="InParanoid" id="A0A0C2SIU4"/>
<sequence length="75" mass="8677">WIMYDGTIVVLYARPAMDGDAYYTRKCNYGLNLQVGHFVSMNCACIDLRMNILGRKCTFQFTHCGLLTWSDWGRT</sequence>
<accession>A0A0C2SIU4</accession>
<dbReference type="HOGENOM" id="CLU_2677649_0_0_1"/>
<proteinExistence type="predicted"/>
<dbReference type="AlphaFoldDB" id="A0A0C2SIU4"/>
<dbReference type="OrthoDB" id="2641813at2759"/>
<gene>
    <name evidence="1" type="ORF">M378DRAFT_93471</name>
</gene>
<reference evidence="1 2" key="1">
    <citation type="submission" date="2014-04" db="EMBL/GenBank/DDBJ databases">
        <title>Evolutionary Origins and Diversification of the Mycorrhizal Mutualists.</title>
        <authorList>
            <consortium name="DOE Joint Genome Institute"/>
            <consortium name="Mycorrhizal Genomics Consortium"/>
            <person name="Kohler A."/>
            <person name="Kuo A."/>
            <person name="Nagy L.G."/>
            <person name="Floudas D."/>
            <person name="Copeland A."/>
            <person name="Barry K.W."/>
            <person name="Cichocki N."/>
            <person name="Veneault-Fourrey C."/>
            <person name="LaButti K."/>
            <person name="Lindquist E.A."/>
            <person name="Lipzen A."/>
            <person name="Lundell T."/>
            <person name="Morin E."/>
            <person name="Murat C."/>
            <person name="Riley R."/>
            <person name="Ohm R."/>
            <person name="Sun H."/>
            <person name="Tunlid A."/>
            <person name="Henrissat B."/>
            <person name="Grigoriev I.V."/>
            <person name="Hibbett D.S."/>
            <person name="Martin F."/>
        </authorList>
    </citation>
    <scope>NUCLEOTIDE SEQUENCE [LARGE SCALE GENOMIC DNA]</scope>
    <source>
        <strain evidence="1 2">Koide BX008</strain>
    </source>
</reference>
<organism evidence="1 2">
    <name type="scientific">Amanita muscaria (strain Koide BX008)</name>
    <dbReference type="NCBI Taxonomy" id="946122"/>
    <lineage>
        <taxon>Eukaryota</taxon>
        <taxon>Fungi</taxon>
        <taxon>Dikarya</taxon>
        <taxon>Basidiomycota</taxon>
        <taxon>Agaricomycotina</taxon>
        <taxon>Agaricomycetes</taxon>
        <taxon>Agaricomycetidae</taxon>
        <taxon>Agaricales</taxon>
        <taxon>Pluteineae</taxon>
        <taxon>Amanitaceae</taxon>
        <taxon>Amanita</taxon>
    </lineage>
</organism>
<dbReference type="Proteomes" id="UP000054549">
    <property type="component" value="Unassembled WGS sequence"/>
</dbReference>
<keyword evidence="2" id="KW-1185">Reference proteome</keyword>
<name>A0A0C2SIU4_AMAMK</name>
<evidence type="ECO:0000313" key="2">
    <source>
        <dbReference type="Proteomes" id="UP000054549"/>
    </source>
</evidence>
<protein>
    <submittedName>
        <fullName evidence="1">Uncharacterized protein</fullName>
    </submittedName>
</protein>
<evidence type="ECO:0000313" key="1">
    <source>
        <dbReference type="EMBL" id="KIL53859.1"/>
    </source>
</evidence>
<dbReference type="EMBL" id="KN819196">
    <property type="protein sequence ID" value="KIL53859.1"/>
    <property type="molecule type" value="Genomic_DNA"/>
</dbReference>
<feature type="non-terminal residue" evidence="1">
    <location>
        <position position="1"/>
    </location>
</feature>